<name>A0A1W5DCQ3_9LECA</name>
<keyword evidence="3" id="KW-1185">Reference proteome</keyword>
<reference evidence="3" key="1">
    <citation type="submission" date="2017-03" db="EMBL/GenBank/DDBJ databases">
        <authorList>
            <person name="Sharma R."/>
            <person name="Thines M."/>
        </authorList>
    </citation>
    <scope>NUCLEOTIDE SEQUENCE [LARGE SCALE GENOMIC DNA]</scope>
</reference>
<protein>
    <recommendedName>
        <fullName evidence="4">LysM domain-containing protein</fullName>
    </recommendedName>
</protein>
<sequence length="568" mass="60372">MSTELPATANSATLRPRIRRLASVDDGAAAAGNAVPSSTQLEAFVPTSVFSRAASPIPSKHPSRSASSNRESQRPLSNAWPLGFNVAGPQASSSTFATGLWETSWSSLQGIASNLLGSDTLRTSKDNPNAALSPPRRRKVSEGFRSRQADAGPPAQWGPAGSTERYVGHGSREDRLAQVQAIRRERLLAANGHALPDSSGRLKRRGSDVRPSMSAPPAEREDRDALVYIHHVKPSDTLAGVMIKYNCQAPVFRKANRLWPNDSIQVKKTVILPVEACGVKGRKIAEPAESIDMLGDGAVEESTPTSSHATPWGDPAQDSSAKETPLSSIPTSPSIAASNGEEAPWKHDSWVMIDGHPAAVEIARIPCRALGYFPPGRRKSSSYSDLETPPASVDLLRVPYSDSSPRRDKSGSSGDYFVQQLKGPGGVGTLGREVHSPGPAQDGLNKLFAAHLPSVAPRASFESNTSNSSTGIENVGGAIEGWVRKLARKAAATVQPPAPSHRPGVGDSIELSDAFEVGEDDDGTLGADNGRLGQMGSGSSRDNQERLLTERFPPRGRVVEDRSRRKGI</sequence>
<evidence type="ECO:0000256" key="1">
    <source>
        <dbReference type="SAM" id="MobiDB-lite"/>
    </source>
</evidence>
<dbReference type="CDD" id="cd00118">
    <property type="entry name" value="LysM"/>
    <property type="match status" value="1"/>
</dbReference>
<dbReference type="PANTHER" id="PTHR20932">
    <property type="entry name" value="LYSM AND PUTATIVE PEPTIDOGLYCAN-BINDING DOMAIN-CONTAINING PROTEIN"/>
    <property type="match status" value="1"/>
</dbReference>
<evidence type="ECO:0000313" key="2">
    <source>
        <dbReference type="EMBL" id="SLM40785.1"/>
    </source>
</evidence>
<dbReference type="PANTHER" id="PTHR20932:SF8">
    <property type="entry name" value="LD22649P"/>
    <property type="match status" value="1"/>
</dbReference>
<feature type="region of interest" description="Disordered" evidence="1">
    <location>
        <begin position="394"/>
        <end position="417"/>
    </location>
</feature>
<dbReference type="EMBL" id="FWEW01003741">
    <property type="protein sequence ID" value="SLM40785.1"/>
    <property type="molecule type" value="Genomic_DNA"/>
</dbReference>
<dbReference type="Proteomes" id="UP000192927">
    <property type="component" value="Unassembled WGS sequence"/>
</dbReference>
<feature type="region of interest" description="Disordered" evidence="1">
    <location>
        <begin position="190"/>
        <end position="220"/>
    </location>
</feature>
<dbReference type="InterPro" id="IPR036779">
    <property type="entry name" value="LysM_dom_sf"/>
</dbReference>
<feature type="compositionally biased region" description="Basic and acidic residues" evidence="1">
    <location>
        <begin position="542"/>
        <end position="568"/>
    </location>
</feature>
<feature type="region of interest" description="Disordered" evidence="1">
    <location>
        <begin position="118"/>
        <end position="172"/>
    </location>
</feature>
<evidence type="ECO:0008006" key="4">
    <source>
        <dbReference type="Google" id="ProtNLM"/>
    </source>
</evidence>
<dbReference type="InterPro" id="IPR045030">
    <property type="entry name" value="LYSM1-4"/>
</dbReference>
<proteinExistence type="predicted"/>
<feature type="region of interest" description="Disordered" evidence="1">
    <location>
        <begin position="513"/>
        <end position="568"/>
    </location>
</feature>
<feature type="region of interest" description="Disordered" evidence="1">
    <location>
        <begin position="53"/>
        <end position="76"/>
    </location>
</feature>
<feature type="region of interest" description="Disordered" evidence="1">
    <location>
        <begin position="297"/>
        <end position="341"/>
    </location>
</feature>
<feature type="compositionally biased region" description="Polar residues" evidence="1">
    <location>
        <begin position="64"/>
        <end position="76"/>
    </location>
</feature>
<dbReference type="Gene3D" id="3.10.350.10">
    <property type="entry name" value="LysM domain"/>
    <property type="match status" value="1"/>
</dbReference>
<evidence type="ECO:0000313" key="3">
    <source>
        <dbReference type="Proteomes" id="UP000192927"/>
    </source>
</evidence>
<accession>A0A1W5DCQ3</accession>
<organism evidence="2 3">
    <name type="scientific">Lasallia pustulata</name>
    <dbReference type="NCBI Taxonomy" id="136370"/>
    <lineage>
        <taxon>Eukaryota</taxon>
        <taxon>Fungi</taxon>
        <taxon>Dikarya</taxon>
        <taxon>Ascomycota</taxon>
        <taxon>Pezizomycotina</taxon>
        <taxon>Lecanoromycetes</taxon>
        <taxon>OSLEUM clade</taxon>
        <taxon>Umbilicariomycetidae</taxon>
        <taxon>Umbilicariales</taxon>
        <taxon>Umbilicariaceae</taxon>
        <taxon>Lasallia</taxon>
    </lineage>
</organism>
<dbReference type="AlphaFoldDB" id="A0A1W5DCQ3"/>
<dbReference type="InterPro" id="IPR018392">
    <property type="entry name" value="LysM"/>
</dbReference>
<feature type="compositionally biased region" description="Low complexity" evidence="1">
    <location>
        <begin position="324"/>
        <end position="338"/>
    </location>
</feature>